<protein>
    <submittedName>
        <fullName evidence="3">Uncharacterized protein</fullName>
    </submittedName>
</protein>
<proteinExistence type="predicted"/>
<dbReference type="EMBL" id="CP018099">
    <property type="protein sequence ID" value="APF20834.1"/>
    <property type="molecule type" value="Genomic_DNA"/>
</dbReference>
<keyword evidence="4" id="KW-1185">Reference proteome</keyword>
<organism evidence="3 4">
    <name type="scientific">Caldithrix abyssi DSM 13497</name>
    <dbReference type="NCBI Taxonomy" id="880073"/>
    <lineage>
        <taxon>Bacteria</taxon>
        <taxon>Pseudomonadati</taxon>
        <taxon>Calditrichota</taxon>
        <taxon>Calditrichia</taxon>
        <taxon>Calditrichales</taxon>
        <taxon>Calditrichaceae</taxon>
        <taxon>Caldithrix</taxon>
    </lineage>
</organism>
<evidence type="ECO:0000313" key="3">
    <source>
        <dbReference type="EMBL" id="EHO40687.1"/>
    </source>
</evidence>
<dbReference type="STRING" id="880073.Cabys_4089"/>
<dbReference type="KEGG" id="caby:Cabys_4089"/>
<evidence type="ECO:0000313" key="4">
    <source>
        <dbReference type="Proteomes" id="UP000004671"/>
    </source>
</evidence>
<reference evidence="2 5" key="2">
    <citation type="submission" date="2016-11" db="EMBL/GenBank/DDBJ databases">
        <title>Genomic analysis of Caldithrix abyssi and proposal of a novel bacterial phylum Caldithrichaeota.</title>
        <authorList>
            <person name="Kublanov I."/>
            <person name="Sigalova O."/>
            <person name="Gavrilov S."/>
            <person name="Lebedinsky A."/>
            <person name="Ivanova N."/>
            <person name="Daum C."/>
            <person name="Reddy T."/>
            <person name="Klenk H.P."/>
            <person name="Goker M."/>
            <person name="Reva O."/>
            <person name="Miroshnichenko M."/>
            <person name="Kyprides N."/>
            <person name="Woyke T."/>
            <person name="Gelfand M."/>
        </authorList>
    </citation>
    <scope>NUCLEOTIDE SEQUENCE [LARGE SCALE GENOMIC DNA]</scope>
    <source>
        <strain evidence="2 5">LF13</strain>
    </source>
</reference>
<evidence type="ECO:0000313" key="5">
    <source>
        <dbReference type="Proteomes" id="UP000183868"/>
    </source>
</evidence>
<sequence precursor="true">MKKLILILLIGLFSIANTKNELIKINTHKVINNFIQTNILKINVKELDYILKNPAEFKNSFLKYLTKKRNFENYNEWPLDKFFYILGVTQDTTYFDYLLKFLDHANFLNNNCNLNCGLIFALIMTSNDKKIKNLMLLKNQNPFITDIIDGYKKLKNKKKKTILERKKELNKSLQFYEKDKSILFKNIQSKNIIEVIAIADNSHKTYLERLMAIKVVEYLGESEELIPYLLDILINKSIKDDSGEFIYSCQNALIKIIKRIRLNKVRK</sequence>
<dbReference type="RefSeq" id="WP_006927708.1">
    <property type="nucleotide sequence ID" value="NZ_CM001402.1"/>
</dbReference>
<gene>
    <name evidence="2" type="ORF">Cabys_4089</name>
    <name evidence="3" type="ORF">Calab_1056</name>
</gene>
<evidence type="ECO:0000256" key="1">
    <source>
        <dbReference type="SAM" id="Coils"/>
    </source>
</evidence>
<evidence type="ECO:0000313" key="2">
    <source>
        <dbReference type="EMBL" id="APF20834.1"/>
    </source>
</evidence>
<dbReference type="HOGENOM" id="CLU_1040834_0_0_0"/>
<dbReference type="Proteomes" id="UP000183868">
    <property type="component" value="Chromosome"/>
</dbReference>
<reference evidence="3 4" key="1">
    <citation type="submission" date="2011-09" db="EMBL/GenBank/DDBJ databases">
        <title>The permanent draft genome of Caldithrix abyssi DSM 13497.</title>
        <authorList>
            <consortium name="US DOE Joint Genome Institute (JGI-PGF)"/>
            <person name="Lucas S."/>
            <person name="Han J."/>
            <person name="Lapidus A."/>
            <person name="Bruce D."/>
            <person name="Goodwin L."/>
            <person name="Pitluck S."/>
            <person name="Peters L."/>
            <person name="Kyrpides N."/>
            <person name="Mavromatis K."/>
            <person name="Ivanova N."/>
            <person name="Mikhailova N."/>
            <person name="Chertkov O."/>
            <person name="Detter J.C."/>
            <person name="Tapia R."/>
            <person name="Han C."/>
            <person name="Land M."/>
            <person name="Hauser L."/>
            <person name="Markowitz V."/>
            <person name="Cheng J.-F."/>
            <person name="Hugenholtz P."/>
            <person name="Woyke T."/>
            <person name="Wu D."/>
            <person name="Spring S."/>
            <person name="Brambilla E."/>
            <person name="Klenk H.-P."/>
            <person name="Eisen J.A."/>
        </authorList>
    </citation>
    <scope>NUCLEOTIDE SEQUENCE [LARGE SCALE GENOMIC DNA]</scope>
    <source>
        <strain evidence="3 4">DSM 13497</strain>
    </source>
</reference>
<dbReference type="PaxDb" id="880073-Calab_1056"/>
<feature type="coiled-coil region" evidence="1">
    <location>
        <begin position="151"/>
        <end position="179"/>
    </location>
</feature>
<dbReference type="AlphaFoldDB" id="H1XVW0"/>
<dbReference type="EMBL" id="CM001402">
    <property type="protein sequence ID" value="EHO40687.1"/>
    <property type="molecule type" value="Genomic_DNA"/>
</dbReference>
<keyword evidence="1" id="KW-0175">Coiled coil</keyword>
<name>H1XVW0_CALAY</name>
<accession>H1XVW0</accession>
<dbReference type="InParanoid" id="H1XVW0"/>
<dbReference type="Proteomes" id="UP000004671">
    <property type="component" value="Chromosome"/>
</dbReference>